<dbReference type="Proteomes" id="UP000315289">
    <property type="component" value="Unassembled WGS sequence"/>
</dbReference>
<dbReference type="AlphaFoldDB" id="A0A557SUP5"/>
<feature type="transmembrane region" description="Helical" evidence="1">
    <location>
        <begin position="16"/>
        <end position="34"/>
    </location>
</feature>
<dbReference type="OrthoDB" id="11821at2157"/>
<feature type="transmembrane region" description="Helical" evidence="1">
    <location>
        <begin position="213"/>
        <end position="233"/>
    </location>
</feature>
<feature type="transmembrane region" description="Helical" evidence="1">
    <location>
        <begin position="284"/>
        <end position="308"/>
    </location>
</feature>
<keyword evidence="1" id="KW-0812">Transmembrane</keyword>
<evidence type="ECO:0000313" key="2">
    <source>
        <dbReference type="EMBL" id="TVP40332.1"/>
    </source>
</evidence>
<name>A0A557SUP5_9ARCH</name>
<feature type="transmembrane region" description="Helical" evidence="1">
    <location>
        <begin position="117"/>
        <end position="142"/>
    </location>
</feature>
<feature type="transmembrane region" description="Helical" evidence="1">
    <location>
        <begin position="245"/>
        <end position="264"/>
    </location>
</feature>
<dbReference type="RefSeq" id="WP_144731478.1">
    <property type="nucleotide sequence ID" value="NZ_ML675584.1"/>
</dbReference>
<sequence>MKTLSTISSLNKNSKIAVISIWVLILLLFVDLYVSSITDVANDFIQTMAGGALFVFLMFLSLFGSLVVMSSIWKIVDKKKSIFSRYKMLFRVMQIILYSLSAFLMVDIIFGNKYYTIGLTTIMVVSYSSSIVMSLFVSFKLFSWYKENKNKFSFLFGLTIFFVFVNNLVSIFLFATLLSEKPFQIDITTPVVFNFECDDDSLYCMFKESIVNIQSYTLMIYFSLFWLCNYFLLHYQIKKIGKIRFFTLITLPLVLFFFVFIYHYDELYSLTENTNFDESIVFALQILIVMFSIALCGILYGVGFKSVANLLKISPNVETYLIMASYGIILFFICANATIVGASFPPFGIPSIIFLPFASLLFYVGIYYSIIAISNDIRVRKYIKNSAYKELEIMGDLAQSQMIDNMKEKVLAMTKKYSKEIHQSNESETTETEEDLRSYLDEAISIFNKGSRK</sequence>
<dbReference type="EMBL" id="VOAH01000008">
    <property type="protein sequence ID" value="TVP40332.1"/>
    <property type="molecule type" value="Genomic_DNA"/>
</dbReference>
<feature type="transmembrane region" description="Helical" evidence="1">
    <location>
        <begin position="154"/>
        <end position="178"/>
    </location>
</feature>
<feature type="transmembrane region" description="Helical" evidence="1">
    <location>
        <begin position="54"/>
        <end position="76"/>
    </location>
</feature>
<keyword evidence="1" id="KW-1133">Transmembrane helix</keyword>
<comment type="caution">
    <text evidence="2">The sequence shown here is derived from an EMBL/GenBank/DDBJ whole genome shotgun (WGS) entry which is preliminary data.</text>
</comment>
<feature type="transmembrane region" description="Helical" evidence="1">
    <location>
        <begin position="352"/>
        <end position="374"/>
    </location>
</feature>
<reference evidence="2 3" key="1">
    <citation type="journal article" date="2019" name="Front. Microbiol.">
        <title>Ammonia Oxidation by the Arctic Terrestrial Thaumarchaeote Candidatus Nitrosocosmicus arcticus Is Stimulated by Increasing Temperatures.</title>
        <authorList>
            <person name="Alves R.J.E."/>
            <person name="Kerou M."/>
            <person name="Zappe A."/>
            <person name="Bittner R."/>
            <person name="Abby S.S."/>
            <person name="Schmidt H.A."/>
            <person name="Pfeifer K."/>
            <person name="Schleper C."/>
        </authorList>
    </citation>
    <scope>NUCLEOTIDE SEQUENCE [LARGE SCALE GENOMIC DNA]</scope>
    <source>
        <strain evidence="2 3">Kfb</strain>
    </source>
</reference>
<keyword evidence="3" id="KW-1185">Reference proteome</keyword>
<keyword evidence="1" id="KW-0472">Membrane</keyword>
<feature type="transmembrane region" description="Helical" evidence="1">
    <location>
        <begin position="88"/>
        <end position="111"/>
    </location>
</feature>
<evidence type="ECO:0000313" key="3">
    <source>
        <dbReference type="Proteomes" id="UP000315289"/>
    </source>
</evidence>
<proteinExistence type="predicted"/>
<accession>A0A557SUP5</accession>
<feature type="transmembrane region" description="Helical" evidence="1">
    <location>
        <begin position="320"/>
        <end position="340"/>
    </location>
</feature>
<evidence type="ECO:0000256" key="1">
    <source>
        <dbReference type="SAM" id="Phobius"/>
    </source>
</evidence>
<protein>
    <submittedName>
        <fullName evidence="2">Uncharacterized protein</fullName>
    </submittedName>
</protein>
<organism evidence="2 3">
    <name type="scientific">Candidatus Nitrosocosmicus arcticus</name>
    <dbReference type="NCBI Taxonomy" id="2035267"/>
    <lineage>
        <taxon>Archaea</taxon>
        <taxon>Nitrososphaerota</taxon>
        <taxon>Nitrososphaeria</taxon>
        <taxon>Nitrososphaerales</taxon>
        <taxon>Nitrososphaeraceae</taxon>
        <taxon>Candidatus Nitrosocosmicus</taxon>
    </lineage>
</organism>
<gene>
    <name evidence="2" type="ORF">NARC_80058</name>
</gene>